<accession>A0A0L0HUK6</accession>
<evidence type="ECO:0000256" key="7">
    <source>
        <dbReference type="ARBA" id="ARBA00022989"/>
    </source>
</evidence>
<sequence>MVELTEVHTETHVLATEDALIATLEEDDNDSQYEDEDGDELLSEDDIEDLEIDDEDDIQDESLLERISALVDVVPPSTRRSIVRSVKNVTSATWGAAQWVGSAAWVLATAAMLVGLPVALELEREQFVFQQEAQVRAQQQQAQQASGKVKLSNIRFID</sequence>
<comment type="similarity">
    <text evidence="2">Belongs to the Tom22 family.</text>
</comment>
<dbReference type="InterPro" id="IPR005683">
    <property type="entry name" value="Tom22"/>
</dbReference>
<evidence type="ECO:0000256" key="9">
    <source>
        <dbReference type="ARBA" id="ARBA00023128"/>
    </source>
</evidence>
<keyword evidence="10" id="KW-0472">Membrane</keyword>
<keyword evidence="8" id="KW-0811">Translocation</keyword>
<keyword evidence="7" id="KW-1133">Transmembrane helix</keyword>
<keyword evidence="13" id="KW-1185">Reference proteome</keyword>
<dbReference type="OrthoDB" id="10016939at2759"/>
<evidence type="ECO:0000256" key="4">
    <source>
        <dbReference type="ARBA" id="ARBA00022692"/>
    </source>
</evidence>
<evidence type="ECO:0000256" key="10">
    <source>
        <dbReference type="ARBA" id="ARBA00023136"/>
    </source>
</evidence>
<dbReference type="eggNOG" id="KOG4111">
    <property type="taxonomic scope" value="Eukaryota"/>
</dbReference>
<keyword evidence="6" id="KW-0653">Protein transport</keyword>
<dbReference type="Proteomes" id="UP000053201">
    <property type="component" value="Unassembled WGS sequence"/>
</dbReference>
<dbReference type="InParanoid" id="A0A0L0HUK6"/>
<dbReference type="CDD" id="cd22884">
    <property type="entry name" value="TOM22"/>
    <property type="match status" value="1"/>
</dbReference>
<dbReference type="VEuPathDB" id="FungiDB:SPPG_00505"/>
<keyword evidence="5" id="KW-1000">Mitochondrion outer membrane</keyword>
<comment type="subcellular location">
    <subcellularLocation>
        <location evidence="1">Mitochondrion outer membrane</location>
        <topology evidence="1">Single-pass membrane protein</topology>
    </subcellularLocation>
</comment>
<dbReference type="EMBL" id="KQ257450">
    <property type="protein sequence ID" value="KND04803.1"/>
    <property type="molecule type" value="Genomic_DNA"/>
</dbReference>
<evidence type="ECO:0000313" key="13">
    <source>
        <dbReference type="Proteomes" id="UP000053201"/>
    </source>
</evidence>
<evidence type="ECO:0000256" key="2">
    <source>
        <dbReference type="ARBA" id="ARBA00009874"/>
    </source>
</evidence>
<dbReference type="STRING" id="645134.A0A0L0HUK6"/>
<dbReference type="PANTHER" id="PTHR12504:SF0">
    <property type="entry name" value="MITOCHONDRIAL IMPORT RECEPTOR SUBUNIT TOM22 HOMOLOG"/>
    <property type="match status" value="1"/>
</dbReference>
<evidence type="ECO:0000313" key="12">
    <source>
        <dbReference type="EMBL" id="KND04803.1"/>
    </source>
</evidence>
<evidence type="ECO:0000256" key="11">
    <source>
        <dbReference type="ARBA" id="ARBA00023170"/>
    </source>
</evidence>
<dbReference type="FunCoup" id="A0A0L0HUK6">
    <property type="interactions" value="130"/>
</dbReference>
<evidence type="ECO:0000256" key="1">
    <source>
        <dbReference type="ARBA" id="ARBA00004572"/>
    </source>
</evidence>
<dbReference type="PANTHER" id="PTHR12504">
    <property type="entry name" value="MITOCHONDRIAL IMPORT RECEPTOR SUBUNIT TOM22"/>
    <property type="match status" value="1"/>
</dbReference>
<evidence type="ECO:0000256" key="6">
    <source>
        <dbReference type="ARBA" id="ARBA00022927"/>
    </source>
</evidence>
<keyword evidence="4" id="KW-0812">Transmembrane</keyword>
<evidence type="ECO:0000256" key="8">
    <source>
        <dbReference type="ARBA" id="ARBA00023010"/>
    </source>
</evidence>
<evidence type="ECO:0000256" key="3">
    <source>
        <dbReference type="ARBA" id="ARBA00022448"/>
    </source>
</evidence>
<gene>
    <name evidence="12" type="ORF">SPPG_00505</name>
</gene>
<keyword evidence="3" id="KW-0813">Transport</keyword>
<dbReference type="AlphaFoldDB" id="A0A0L0HUK6"/>
<evidence type="ECO:0008006" key="14">
    <source>
        <dbReference type="Google" id="ProtNLM"/>
    </source>
</evidence>
<keyword evidence="9" id="KW-0496">Mitochondrion</keyword>
<reference evidence="12 13" key="1">
    <citation type="submission" date="2009-08" db="EMBL/GenBank/DDBJ databases">
        <title>The Genome Sequence of Spizellomyces punctatus strain DAOM BR117.</title>
        <authorList>
            <consortium name="The Broad Institute Genome Sequencing Platform"/>
            <person name="Russ C."/>
            <person name="Cuomo C."/>
            <person name="Shea T."/>
            <person name="Young S.K."/>
            <person name="Zeng Q."/>
            <person name="Koehrsen M."/>
            <person name="Haas B."/>
            <person name="Borodovsky M."/>
            <person name="Guigo R."/>
            <person name="Alvarado L."/>
            <person name="Berlin A."/>
            <person name="Bochicchio J."/>
            <person name="Borenstein D."/>
            <person name="Chapman S."/>
            <person name="Chen Z."/>
            <person name="Engels R."/>
            <person name="Freedman E."/>
            <person name="Gellesch M."/>
            <person name="Goldberg J."/>
            <person name="Griggs A."/>
            <person name="Gujja S."/>
            <person name="Heiman D."/>
            <person name="Hepburn T."/>
            <person name="Howarth C."/>
            <person name="Jen D."/>
            <person name="Larson L."/>
            <person name="Lewis B."/>
            <person name="Mehta T."/>
            <person name="Park D."/>
            <person name="Pearson M."/>
            <person name="Roberts A."/>
            <person name="Saif S."/>
            <person name="Shenoy N."/>
            <person name="Sisk P."/>
            <person name="Stolte C."/>
            <person name="Sykes S."/>
            <person name="Thomson T."/>
            <person name="Walk T."/>
            <person name="White J."/>
            <person name="Yandava C."/>
            <person name="Burger G."/>
            <person name="Gray M.W."/>
            <person name="Holland P.W.H."/>
            <person name="King N."/>
            <person name="Lang F.B.F."/>
            <person name="Roger A.J."/>
            <person name="Ruiz-Trillo I."/>
            <person name="Lander E."/>
            <person name="Nusbaum C."/>
        </authorList>
    </citation>
    <scope>NUCLEOTIDE SEQUENCE [LARGE SCALE GENOMIC DNA]</scope>
    <source>
        <strain evidence="12 13">DAOM BR117</strain>
    </source>
</reference>
<evidence type="ECO:0000256" key="5">
    <source>
        <dbReference type="ARBA" id="ARBA00022787"/>
    </source>
</evidence>
<keyword evidence="11" id="KW-0675">Receptor</keyword>
<proteinExistence type="inferred from homology"/>
<dbReference type="GO" id="GO:0005741">
    <property type="term" value="C:mitochondrial outer membrane"/>
    <property type="evidence" value="ECO:0007669"/>
    <property type="project" value="UniProtKB-SubCell"/>
</dbReference>
<dbReference type="OMA" id="QGAQHML"/>
<organism evidence="12 13">
    <name type="scientific">Spizellomyces punctatus (strain DAOM BR117)</name>
    <dbReference type="NCBI Taxonomy" id="645134"/>
    <lineage>
        <taxon>Eukaryota</taxon>
        <taxon>Fungi</taxon>
        <taxon>Fungi incertae sedis</taxon>
        <taxon>Chytridiomycota</taxon>
        <taxon>Chytridiomycota incertae sedis</taxon>
        <taxon>Chytridiomycetes</taxon>
        <taxon>Spizellomycetales</taxon>
        <taxon>Spizellomycetaceae</taxon>
        <taxon>Spizellomyces</taxon>
    </lineage>
</organism>
<dbReference type="RefSeq" id="XP_016612842.1">
    <property type="nucleotide sequence ID" value="XM_016748831.1"/>
</dbReference>
<protein>
    <recommendedName>
        <fullName evidence="14">Mitochondrial import receptor subunit tom22</fullName>
    </recommendedName>
</protein>
<name>A0A0L0HUK6_SPIPD</name>
<dbReference type="GeneID" id="27684227"/>
<dbReference type="Pfam" id="PF04281">
    <property type="entry name" value="Tom22"/>
    <property type="match status" value="1"/>
</dbReference>
<dbReference type="GO" id="GO:0006886">
    <property type="term" value="P:intracellular protein transport"/>
    <property type="evidence" value="ECO:0007669"/>
    <property type="project" value="InterPro"/>
</dbReference>